<keyword evidence="1" id="KW-1133">Transmembrane helix</keyword>
<keyword evidence="1" id="KW-0472">Membrane</keyword>
<accession>A0A8S5NLW8</accession>
<reference evidence="2" key="1">
    <citation type="journal article" date="2021" name="Proc. Natl. Acad. Sci. U.S.A.">
        <title>A Catalog of Tens of Thousands of Viruses from Human Metagenomes Reveals Hidden Associations with Chronic Diseases.</title>
        <authorList>
            <person name="Tisza M.J."/>
            <person name="Buck C.B."/>
        </authorList>
    </citation>
    <scope>NUCLEOTIDE SEQUENCE</scope>
    <source>
        <strain evidence="2">CtsNK10</strain>
    </source>
</reference>
<proteinExistence type="predicted"/>
<sequence>MLYSCFPISFLSFSLYSRFPNFDLYSESKSIISFLPYLKSHVLPVPGCPHITVAFFIISLFLFILSLYQSPN</sequence>
<organism evidence="2">
    <name type="scientific">Podoviridae sp. ctsNK10</name>
    <dbReference type="NCBI Taxonomy" id="2826582"/>
    <lineage>
        <taxon>Viruses</taxon>
        <taxon>Duplodnaviria</taxon>
        <taxon>Heunggongvirae</taxon>
        <taxon>Uroviricota</taxon>
        <taxon>Caudoviricetes</taxon>
    </lineage>
</organism>
<evidence type="ECO:0000256" key="1">
    <source>
        <dbReference type="SAM" id="Phobius"/>
    </source>
</evidence>
<evidence type="ECO:0000313" key="2">
    <source>
        <dbReference type="EMBL" id="DAD95343.1"/>
    </source>
</evidence>
<dbReference type="EMBL" id="BK015191">
    <property type="protein sequence ID" value="DAD95343.1"/>
    <property type="molecule type" value="Genomic_DNA"/>
</dbReference>
<keyword evidence="1" id="KW-0812">Transmembrane</keyword>
<protein>
    <submittedName>
        <fullName evidence="2">Uncharacterized protein</fullName>
    </submittedName>
</protein>
<name>A0A8S5NLW8_9CAUD</name>
<feature type="transmembrane region" description="Helical" evidence="1">
    <location>
        <begin position="50"/>
        <end position="68"/>
    </location>
</feature>